<dbReference type="InterPro" id="IPR048953">
    <property type="entry name" value="POT1_C_insert"/>
</dbReference>
<dbReference type="SMART" id="SM00976">
    <property type="entry name" value="Telo_bind"/>
    <property type="match status" value="1"/>
</dbReference>
<name>A0AAV6GI36_9TELE</name>
<accession>A0AAV6GI36</accession>
<comment type="subcellular location">
    <subcellularLocation>
        <location evidence="2">Chromosome</location>
        <location evidence="2">Telomere</location>
    </subcellularLocation>
    <subcellularLocation>
        <location evidence="1">Nucleus</location>
    </subcellularLocation>
</comment>
<keyword evidence="8" id="KW-0539">Nucleus</keyword>
<dbReference type="GO" id="GO:0005654">
    <property type="term" value="C:nucleoplasm"/>
    <property type="evidence" value="ECO:0007669"/>
    <property type="project" value="UniProtKB-ARBA"/>
</dbReference>
<comment type="similarity">
    <text evidence="3">Belongs to the telombin family.</text>
</comment>
<evidence type="ECO:0000259" key="10">
    <source>
        <dbReference type="SMART" id="SM00976"/>
    </source>
</evidence>
<keyword evidence="12" id="KW-1185">Reference proteome</keyword>
<dbReference type="FunFam" id="2.40.50.140:FF:000119">
    <property type="entry name" value="Protection of telomeres 1 homolog"/>
    <property type="match status" value="1"/>
</dbReference>
<reference evidence="11" key="1">
    <citation type="submission" date="2020-10" db="EMBL/GenBank/DDBJ databases">
        <title>Chromosome-scale genome assembly of the Allis shad, Alosa alosa.</title>
        <authorList>
            <person name="Margot Z."/>
            <person name="Christophe K."/>
            <person name="Cabau C."/>
            <person name="Louis A."/>
            <person name="Berthelot C."/>
            <person name="Parey E."/>
            <person name="Roest Crollius H."/>
            <person name="Montfort J."/>
            <person name="Robinson-Rechavi M."/>
            <person name="Bucao C."/>
            <person name="Bouchez O."/>
            <person name="Gislard M."/>
            <person name="Lluch J."/>
            <person name="Milhes M."/>
            <person name="Lampietro C."/>
            <person name="Lopez Roques C."/>
            <person name="Donnadieu C."/>
            <person name="Braasch I."/>
            <person name="Desvignes T."/>
            <person name="Postlethwait J."/>
            <person name="Bobe J."/>
            <person name="Guiguen Y."/>
        </authorList>
    </citation>
    <scope>NUCLEOTIDE SEQUENCE</scope>
    <source>
        <strain evidence="11">M-15738</strain>
        <tissue evidence="11">Blood</tissue>
    </source>
</reference>
<evidence type="ECO:0000256" key="5">
    <source>
        <dbReference type="ARBA" id="ARBA00022454"/>
    </source>
</evidence>
<evidence type="ECO:0000256" key="2">
    <source>
        <dbReference type="ARBA" id="ARBA00004574"/>
    </source>
</evidence>
<dbReference type="InterPro" id="IPR012340">
    <property type="entry name" value="NA-bd_OB-fold"/>
</dbReference>
<evidence type="ECO:0000256" key="1">
    <source>
        <dbReference type="ARBA" id="ARBA00004123"/>
    </source>
</evidence>
<dbReference type="Gene3D" id="2.40.50.140">
    <property type="entry name" value="Nucleic acid-binding proteins"/>
    <property type="match status" value="2"/>
</dbReference>
<dbReference type="EMBL" id="JADWDJ010000011">
    <property type="protein sequence ID" value="KAG5273335.1"/>
    <property type="molecule type" value="Genomic_DNA"/>
</dbReference>
<evidence type="ECO:0000256" key="6">
    <source>
        <dbReference type="ARBA" id="ARBA00022895"/>
    </source>
</evidence>
<dbReference type="AlphaFoldDB" id="A0AAV6GI36"/>
<organism evidence="11 12">
    <name type="scientific">Alosa alosa</name>
    <name type="common">allis shad</name>
    <dbReference type="NCBI Taxonomy" id="278164"/>
    <lineage>
        <taxon>Eukaryota</taxon>
        <taxon>Metazoa</taxon>
        <taxon>Chordata</taxon>
        <taxon>Craniata</taxon>
        <taxon>Vertebrata</taxon>
        <taxon>Euteleostomi</taxon>
        <taxon>Actinopterygii</taxon>
        <taxon>Neopterygii</taxon>
        <taxon>Teleostei</taxon>
        <taxon>Clupei</taxon>
        <taxon>Clupeiformes</taxon>
        <taxon>Clupeoidei</taxon>
        <taxon>Clupeidae</taxon>
        <taxon>Alosa</taxon>
    </lineage>
</organism>
<feature type="domain" description="Telomeric single stranded DNA binding POT1/Cdc13" evidence="10">
    <location>
        <begin position="188"/>
        <end position="317"/>
    </location>
</feature>
<dbReference type="CDD" id="cd04497">
    <property type="entry name" value="hPOT1_OB1_like"/>
    <property type="match status" value="1"/>
</dbReference>
<dbReference type="Pfam" id="PF02765">
    <property type="entry name" value="POT1"/>
    <property type="match status" value="1"/>
</dbReference>
<dbReference type="GO" id="GO:0010521">
    <property type="term" value="F:telomerase inhibitor activity"/>
    <property type="evidence" value="ECO:0007669"/>
    <property type="project" value="TreeGrafter"/>
</dbReference>
<dbReference type="GO" id="GO:0032210">
    <property type="term" value="P:regulation of telomere maintenance via telomerase"/>
    <property type="evidence" value="ECO:0007669"/>
    <property type="project" value="TreeGrafter"/>
</dbReference>
<dbReference type="GO" id="GO:0016233">
    <property type="term" value="P:telomere capping"/>
    <property type="evidence" value="ECO:0007669"/>
    <property type="project" value="TreeGrafter"/>
</dbReference>
<dbReference type="GO" id="GO:0000783">
    <property type="term" value="C:nuclear telomere cap complex"/>
    <property type="evidence" value="ECO:0007669"/>
    <property type="project" value="TreeGrafter"/>
</dbReference>
<evidence type="ECO:0000256" key="9">
    <source>
        <dbReference type="ARBA" id="ARBA00084040"/>
    </source>
</evidence>
<dbReference type="PANTHER" id="PTHR14513">
    <property type="entry name" value="PROTECTION OF TELOMERES 1"/>
    <property type="match status" value="1"/>
</dbReference>
<dbReference type="Proteomes" id="UP000823561">
    <property type="component" value="Chromosome 11"/>
</dbReference>
<gene>
    <name evidence="11" type="ORF">AALO_G00150240</name>
</gene>
<dbReference type="GO" id="GO:0098505">
    <property type="term" value="F:G-rich strand telomeric DNA binding"/>
    <property type="evidence" value="ECO:0007669"/>
    <property type="project" value="TreeGrafter"/>
</dbReference>
<proteinExistence type="inferred from homology"/>
<evidence type="ECO:0000256" key="4">
    <source>
        <dbReference type="ARBA" id="ARBA00015253"/>
    </source>
</evidence>
<keyword evidence="7" id="KW-0238">DNA-binding</keyword>
<dbReference type="InterPro" id="IPR028389">
    <property type="entry name" value="POT1"/>
</dbReference>
<evidence type="ECO:0000256" key="8">
    <source>
        <dbReference type="ARBA" id="ARBA00023242"/>
    </source>
</evidence>
<dbReference type="FunFam" id="2.40.50.140:FF:000138">
    <property type="entry name" value="Protection of telomeres 1 homolog"/>
    <property type="match status" value="1"/>
</dbReference>
<dbReference type="PANTHER" id="PTHR14513:SF0">
    <property type="entry name" value="PROTECTION OF TELOMERES PROTEIN 1"/>
    <property type="match status" value="1"/>
</dbReference>
<sequence>MSTDKNCLIDIWHLLSCTWFKIQIEIMPVYTDQDPLNMEKWLPKTRQSIPLHTLTEQSECAGKYVKGKVVFKGPLLHIGNHLKYLLKSVIQEDVPKQSQASNNISINVVLFGGLAKDFSHAVNQGDTVVLSGFTVSPSPTFMKDQLHHCNLHLDGTEANVHVCAATAPTVGTSGASATVLSAPAKYVYVPLNTLKHGSQVNVYGVVTFFKLPFPTKGTDYCSTLKLTDPSGATVSCTIFCENQENHPKIFKAGDVIRLHRVKAQMFGGSMTLVTCWGWSALTFDGTVGSPVVPRTDKSFHFSEEDRHRVMELRKWAAHELSVLREPTVPLSAVVPRQYFDFTCQLLAKACLDSACTLLKVWDGTRCRYPFPTIPVEPGTLEGEIPAGTNTQNLIADVLVYDNHVEVAQALKPGMFLCIYNLHAVPQMVAGEACTVQEVLSFHLHGGTSYGRGLCALPTSSPDVSKLQRALQSCAEQMEGDMDSSWDDLTWCTASQLSNGVIGECPTVRKCTHTLQKVSLAHVKSSSPPEMFHVKAQVKSYQPKRLYQCLKLFCSQCKTIEEIPDPETLRARFGQAVRDTRPCRAAWADSLTTDTEDPSRQITLHVSSKSPADSDPKLIFVQGASFDDICHLSSDEEFMIPVKSSRGKLAFLDSMVPFLFRGKRQFYGCRQCSVRKFVKSVEGLEEGNEKSISEALGLQLMEYVLVMKFELDDGTATLEALLLEDSKDNFFHVSADDLSHSQEAQEKMQKIMDSLHPPDGSTLQCPWLELCLSLYAVGENGKSEVHCQIVNTQIKESPVDR</sequence>
<dbReference type="Pfam" id="PF21375">
    <property type="entry name" value="POT1_C_insert"/>
    <property type="match status" value="1"/>
</dbReference>
<dbReference type="SUPFAM" id="SSF50249">
    <property type="entry name" value="Nucleic acid-binding proteins"/>
    <property type="match status" value="2"/>
</dbReference>
<keyword evidence="5" id="KW-0158">Chromosome</keyword>
<comment type="caution">
    <text evidence="11">The sequence shown here is derived from an EMBL/GenBank/DDBJ whole genome shotgun (WGS) entry which is preliminary data.</text>
</comment>
<dbReference type="InterPro" id="IPR032042">
    <property type="entry name" value="POT1PC"/>
</dbReference>
<evidence type="ECO:0000256" key="7">
    <source>
        <dbReference type="ARBA" id="ARBA00023125"/>
    </source>
</evidence>
<evidence type="ECO:0000256" key="3">
    <source>
        <dbReference type="ARBA" id="ARBA00008442"/>
    </source>
</evidence>
<evidence type="ECO:0000313" key="11">
    <source>
        <dbReference type="EMBL" id="KAG5273335.1"/>
    </source>
</evidence>
<evidence type="ECO:0000313" key="12">
    <source>
        <dbReference type="Proteomes" id="UP000823561"/>
    </source>
</evidence>
<dbReference type="Pfam" id="PF16686">
    <property type="entry name" value="POT1PC"/>
    <property type="match status" value="1"/>
</dbReference>
<dbReference type="InterPro" id="IPR011564">
    <property type="entry name" value="Telomer_end-bd_POT1/Cdc13"/>
</dbReference>
<protein>
    <recommendedName>
        <fullName evidence="4">Protection of telomeres protein 1</fullName>
    </recommendedName>
    <alternativeName>
        <fullName evidence="9">POT1-like telomere end-binding protein</fullName>
    </alternativeName>
</protein>
<keyword evidence="6" id="KW-0779">Telomere</keyword>